<dbReference type="Proteomes" id="UP000324222">
    <property type="component" value="Unassembled WGS sequence"/>
</dbReference>
<name>A0A5B7J4R6_PORTR</name>
<proteinExistence type="predicted"/>
<accession>A0A5B7J4R6</accession>
<comment type="caution">
    <text evidence="1">The sequence shown here is derived from an EMBL/GenBank/DDBJ whole genome shotgun (WGS) entry which is preliminary data.</text>
</comment>
<gene>
    <name evidence="1" type="ORF">E2C01_083467</name>
</gene>
<sequence length="80" mass="9478">MKIAAEDNKRCNIVVMRKRLETLRKEEFDKTKSLHTCEEYSKRMTAFTSVSTHSSQHHYDHPRKGIVTLRVPWYTSPEVL</sequence>
<keyword evidence="2" id="KW-1185">Reference proteome</keyword>
<protein>
    <submittedName>
        <fullName evidence="1">Uncharacterized protein</fullName>
    </submittedName>
</protein>
<dbReference type="EMBL" id="VSRR010078161">
    <property type="protein sequence ID" value="MPC88557.1"/>
    <property type="molecule type" value="Genomic_DNA"/>
</dbReference>
<evidence type="ECO:0000313" key="1">
    <source>
        <dbReference type="EMBL" id="MPC88557.1"/>
    </source>
</evidence>
<evidence type="ECO:0000313" key="2">
    <source>
        <dbReference type="Proteomes" id="UP000324222"/>
    </source>
</evidence>
<reference evidence="1 2" key="1">
    <citation type="submission" date="2019-05" db="EMBL/GenBank/DDBJ databases">
        <title>Another draft genome of Portunus trituberculatus and its Hox gene families provides insights of decapod evolution.</title>
        <authorList>
            <person name="Jeong J.-H."/>
            <person name="Song I."/>
            <person name="Kim S."/>
            <person name="Choi T."/>
            <person name="Kim D."/>
            <person name="Ryu S."/>
            <person name="Kim W."/>
        </authorList>
    </citation>
    <scope>NUCLEOTIDE SEQUENCE [LARGE SCALE GENOMIC DNA]</scope>
    <source>
        <tissue evidence="1">Muscle</tissue>
    </source>
</reference>
<organism evidence="1 2">
    <name type="scientific">Portunus trituberculatus</name>
    <name type="common">Swimming crab</name>
    <name type="synonym">Neptunus trituberculatus</name>
    <dbReference type="NCBI Taxonomy" id="210409"/>
    <lineage>
        <taxon>Eukaryota</taxon>
        <taxon>Metazoa</taxon>
        <taxon>Ecdysozoa</taxon>
        <taxon>Arthropoda</taxon>
        <taxon>Crustacea</taxon>
        <taxon>Multicrustacea</taxon>
        <taxon>Malacostraca</taxon>
        <taxon>Eumalacostraca</taxon>
        <taxon>Eucarida</taxon>
        <taxon>Decapoda</taxon>
        <taxon>Pleocyemata</taxon>
        <taxon>Brachyura</taxon>
        <taxon>Eubrachyura</taxon>
        <taxon>Portunoidea</taxon>
        <taxon>Portunidae</taxon>
        <taxon>Portuninae</taxon>
        <taxon>Portunus</taxon>
    </lineage>
</organism>
<dbReference type="AlphaFoldDB" id="A0A5B7J4R6"/>